<keyword evidence="9" id="KW-1185">Reference proteome</keyword>
<dbReference type="Pfam" id="PF03706">
    <property type="entry name" value="LPG_synthase_TM"/>
    <property type="match status" value="1"/>
</dbReference>
<keyword evidence="5 7" id="KW-0472">Membrane</keyword>
<keyword evidence="2" id="KW-1003">Cell membrane</keyword>
<evidence type="ECO:0000256" key="3">
    <source>
        <dbReference type="ARBA" id="ARBA00022692"/>
    </source>
</evidence>
<comment type="caution">
    <text evidence="8">The sequence shown here is derived from an EMBL/GenBank/DDBJ whole genome shotgun (WGS) entry which is preliminary data.</text>
</comment>
<feature type="transmembrane region" description="Helical" evidence="7">
    <location>
        <begin position="128"/>
        <end position="149"/>
    </location>
</feature>
<feature type="transmembrane region" description="Helical" evidence="7">
    <location>
        <begin position="90"/>
        <end position="116"/>
    </location>
</feature>
<feature type="transmembrane region" description="Helical" evidence="7">
    <location>
        <begin position="169"/>
        <end position="189"/>
    </location>
</feature>
<feature type="transmembrane region" description="Helical" evidence="7">
    <location>
        <begin position="301"/>
        <end position="325"/>
    </location>
</feature>
<gene>
    <name evidence="8" type="ORF">E0H50_14725</name>
</gene>
<protein>
    <recommendedName>
        <fullName evidence="10">Flippase-like domain-containing protein</fullName>
    </recommendedName>
</protein>
<dbReference type="EMBL" id="SJKA01000004">
    <property type="protein sequence ID" value="TCC35117.1"/>
    <property type="molecule type" value="Genomic_DNA"/>
</dbReference>
<reference evidence="8 9" key="1">
    <citation type="submission" date="2019-02" db="EMBL/GenBank/DDBJ databases">
        <title>Kribbella capetownensis sp. nov. and Kribbella speibonae sp. nov., isolated from soil.</title>
        <authorList>
            <person name="Curtis S.M."/>
            <person name="Norton I."/>
            <person name="Everest G.J."/>
            <person name="Meyers P.R."/>
        </authorList>
    </citation>
    <scope>NUCLEOTIDE SEQUENCE [LARGE SCALE GENOMIC DNA]</scope>
    <source>
        <strain evidence="8 9">DSM 27082</strain>
    </source>
</reference>
<proteinExistence type="predicted"/>
<feature type="transmembrane region" description="Helical" evidence="7">
    <location>
        <begin position="345"/>
        <end position="370"/>
    </location>
</feature>
<accession>A0A4R0IQ55</accession>
<comment type="subcellular location">
    <subcellularLocation>
        <location evidence="1">Cell membrane</location>
        <topology evidence="1">Multi-pass membrane protein</topology>
    </subcellularLocation>
</comment>
<organism evidence="8 9">
    <name type="scientific">Kribbella sindirgiensis</name>
    <dbReference type="NCBI Taxonomy" id="1124744"/>
    <lineage>
        <taxon>Bacteria</taxon>
        <taxon>Bacillati</taxon>
        <taxon>Actinomycetota</taxon>
        <taxon>Actinomycetes</taxon>
        <taxon>Propionibacteriales</taxon>
        <taxon>Kribbellaceae</taxon>
        <taxon>Kribbella</taxon>
    </lineage>
</organism>
<name>A0A4R0IQ55_9ACTN</name>
<feature type="transmembrane region" description="Helical" evidence="7">
    <location>
        <begin position="196"/>
        <end position="218"/>
    </location>
</feature>
<dbReference type="GO" id="GO:0005886">
    <property type="term" value="C:plasma membrane"/>
    <property type="evidence" value="ECO:0007669"/>
    <property type="project" value="UniProtKB-SubCell"/>
</dbReference>
<evidence type="ECO:0000256" key="2">
    <source>
        <dbReference type="ARBA" id="ARBA00022475"/>
    </source>
</evidence>
<evidence type="ECO:0008006" key="10">
    <source>
        <dbReference type="Google" id="ProtNLM"/>
    </source>
</evidence>
<feature type="transmembrane region" description="Helical" evidence="7">
    <location>
        <begin position="271"/>
        <end position="294"/>
    </location>
</feature>
<evidence type="ECO:0000256" key="4">
    <source>
        <dbReference type="ARBA" id="ARBA00022989"/>
    </source>
</evidence>
<feature type="transmembrane region" description="Helical" evidence="7">
    <location>
        <begin position="53"/>
        <end position="70"/>
    </location>
</feature>
<sequence>MGGPFHARLCCRGSRPGSPGSGEPSRSGDQQAGTVAESLPTHRAARRKIPKPLVRLLRLVLVAVTAWLLLRLLRGVDWGEVGYALTHLSWWQIAVLLVAMVIRRSVLAAPLALLIAGLSYLRAMVSDVAAAAVATIAPSPGDVVLRLAMLRSWGINATDAASGLTLATTLFYVARLAAPVFGFLIFWAARDFYGPFAWSALIFGAGSAVLLGGLLYALRAERTAATIGRLLGRLFQRARPSSAGPDAWEERLVSFQSHSAGRMSQRGSLTVLSQLILILVEAGVLVLCVGFVGVQLDSTAVILMICSFMVVYPLTGLPLMGAGVLDATYAAFVSDHSAIEATDLVAGLLVWRVAVQLVPVIVGLATVLVWRRLTWNR</sequence>
<feature type="region of interest" description="Disordered" evidence="6">
    <location>
        <begin position="11"/>
        <end position="41"/>
    </location>
</feature>
<keyword evidence="4 7" id="KW-1133">Transmembrane helix</keyword>
<evidence type="ECO:0000256" key="6">
    <source>
        <dbReference type="SAM" id="MobiDB-lite"/>
    </source>
</evidence>
<dbReference type="Proteomes" id="UP000292695">
    <property type="component" value="Unassembled WGS sequence"/>
</dbReference>
<dbReference type="InterPro" id="IPR022791">
    <property type="entry name" value="L-PG_synthase/AglD"/>
</dbReference>
<dbReference type="OrthoDB" id="3775941at2"/>
<feature type="compositionally biased region" description="Low complexity" evidence="6">
    <location>
        <begin position="12"/>
        <end position="28"/>
    </location>
</feature>
<evidence type="ECO:0000256" key="5">
    <source>
        <dbReference type="ARBA" id="ARBA00023136"/>
    </source>
</evidence>
<evidence type="ECO:0000256" key="1">
    <source>
        <dbReference type="ARBA" id="ARBA00004651"/>
    </source>
</evidence>
<evidence type="ECO:0000256" key="7">
    <source>
        <dbReference type="SAM" id="Phobius"/>
    </source>
</evidence>
<evidence type="ECO:0000313" key="8">
    <source>
        <dbReference type="EMBL" id="TCC35117.1"/>
    </source>
</evidence>
<evidence type="ECO:0000313" key="9">
    <source>
        <dbReference type="Proteomes" id="UP000292695"/>
    </source>
</evidence>
<dbReference type="AlphaFoldDB" id="A0A4R0IQ55"/>
<keyword evidence="3 7" id="KW-0812">Transmembrane</keyword>